<reference evidence="2" key="1">
    <citation type="journal article" date="2020" name="Stud. Mycol.">
        <title>101 Dothideomycetes genomes: a test case for predicting lifestyles and emergence of pathogens.</title>
        <authorList>
            <person name="Haridas S."/>
            <person name="Albert R."/>
            <person name="Binder M."/>
            <person name="Bloem J."/>
            <person name="Labutti K."/>
            <person name="Salamov A."/>
            <person name="Andreopoulos B."/>
            <person name="Baker S."/>
            <person name="Barry K."/>
            <person name="Bills G."/>
            <person name="Bluhm B."/>
            <person name="Cannon C."/>
            <person name="Castanera R."/>
            <person name="Culley D."/>
            <person name="Daum C."/>
            <person name="Ezra D."/>
            <person name="Gonzalez J."/>
            <person name="Henrissat B."/>
            <person name="Kuo A."/>
            <person name="Liang C."/>
            <person name="Lipzen A."/>
            <person name="Lutzoni F."/>
            <person name="Magnuson J."/>
            <person name="Mondo S."/>
            <person name="Nolan M."/>
            <person name="Ohm R."/>
            <person name="Pangilinan J."/>
            <person name="Park H.-J."/>
            <person name="Ramirez L."/>
            <person name="Alfaro M."/>
            <person name="Sun H."/>
            <person name="Tritt A."/>
            <person name="Yoshinaga Y."/>
            <person name="Zwiers L.-H."/>
            <person name="Turgeon B."/>
            <person name="Goodwin S."/>
            <person name="Spatafora J."/>
            <person name="Crous P."/>
            <person name="Grigoriev I."/>
        </authorList>
    </citation>
    <scope>NUCLEOTIDE SEQUENCE</scope>
    <source>
        <strain evidence="2">CBS 133067</strain>
    </source>
</reference>
<dbReference type="PANTHER" id="PTHR42070">
    <property type="entry name" value="FILAMENT ASSOCIATED PROTEIN, PUTATIVE (AFU_ORTHOLOGUE AFUA_8G06630)-RELATED"/>
    <property type="match status" value="1"/>
</dbReference>
<organism evidence="2 3">
    <name type="scientific">Rhizodiscina lignyota</name>
    <dbReference type="NCBI Taxonomy" id="1504668"/>
    <lineage>
        <taxon>Eukaryota</taxon>
        <taxon>Fungi</taxon>
        <taxon>Dikarya</taxon>
        <taxon>Ascomycota</taxon>
        <taxon>Pezizomycotina</taxon>
        <taxon>Dothideomycetes</taxon>
        <taxon>Pleosporomycetidae</taxon>
        <taxon>Aulographales</taxon>
        <taxon>Rhizodiscinaceae</taxon>
        <taxon>Rhizodiscina</taxon>
    </lineage>
</organism>
<evidence type="ECO:0000313" key="3">
    <source>
        <dbReference type="Proteomes" id="UP000799772"/>
    </source>
</evidence>
<feature type="compositionally biased region" description="Basic and acidic residues" evidence="1">
    <location>
        <begin position="8"/>
        <end position="24"/>
    </location>
</feature>
<keyword evidence="3" id="KW-1185">Reference proteome</keyword>
<dbReference type="OrthoDB" id="4505928at2759"/>
<feature type="non-terminal residue" evidence="2">
    <location>
        <position position="77"/>
    </location>
</feature>
<dbReference type="Proteomes" id="UP000799772">
    <property type="component" value="Unassembled WGS sequence"/>
</dbReference>
<name>A0A9P4ILX1_9PEZI</name>
<evidence type="ECO:0000256" key="1">
    <source>
        <dbReference type="SAM" id="MobiDB-lite"/>
    </source>
</evidence>
<accession>A0A9P4ILX1</accession>
<evidence type="ECO:0008006" key="4">
    <source>
        <dbReference type="Google" id="ProtNLM"/>
    </source>
</evidence>
<feature type="region of interest" description="Disordered" evidence="1">
    <location>
        <begin position="1"/>
        <end position="26"/>
    </location>
</feature>
<proteinExistence type="predicted"/>
<sequence>MRLADNTQTRKEKDNLARIRENQRRSRARRKEYLQELEAKWRACEQKGVEATAEVQAAARQVLEENRRLRALLKERG</sequence>
<evidence type="ECO:0000313" key="2">
    <source>
        <dbReference type="EMBL" id="KAF2103544.1"/>
    </source>
</evidence>
<protein>
    <recommendedName>
        <fullName evidence="4">BZIP domain-containing protein</fullName>
    </recommendedName>
</protein>
<dbReference type="PANTHER" id="PTHR42070:SF1">
    <property type="entry name" value="FILAMENT ASSOCIATED PROTEIN, PUTATIVE (AFU_ORTHOLOGUE AFUA_8G06630)-RELATED"/>
    <property type="match status" value="1"/>
</dbReference>
<dbReference type="AlphaFoldDB" id="A0A9P4ILX1"/>
<comment type="caution">
    <text evidence="2">The sequence shown here is derived from an EMBL/GenBank/DDBJ whole genome shotgun (WGS) entry which is preliminary data.</text>
</comment>
<gene>
    <name evidence="2" type="ORF">NA57DRAFT_31753</name>
</gene>
<dbReference type="EMBL" id="ML978122">
    <property type="protein sequence ID" value="KAF2103544.1"/>
    <property type="molecule type" value="Genomic_DNA"/>
</dbReference>